<dbReference type="GO" id="GO:0006281">
    <property type="term" value="P:DNA repair"/>
    <property type="evidence" value="ECO:0007669"/>
    <property type="project" value="TreeGrafter"/>
</dbReference>
<evidence type="ECO:0000313" key="1">
    <source>
        <dbReference type="EMBL" id="SHK45990.1"/>
    </source>
</evidence>
<dbReference type="RefSeq" id="WP_073152737.1">
    <property type="nucleotide sequence ID" value="NZ_FRAG01000065.1"/>
</dbReference>
<accession>A0A1M6SMW6</accession>
<sequence>MYECIIFDVDGTLINTEKAIIGSLQRMLKVEFGKEFSEEELLFTLGIPGEKALSQLGITDIKKGMEGWAEHLKDFFMYIELFSGIEEVVKTLNEIGIRTGIVTSRIDEEIKNDLVLKKLIDYFSLVICADDTLKHKPEPEPLLKFLEITEANPSKAIYIGDTIYDFKCAQGAGVDFGLALWGAKSTEGIKAKYNFKNPNEILEILSSAQTI</sequence>
<dbReference type="Gene3D" id="1.10.150.240">
    <property type="entry name" value="Putative phosphatase, domain 2"/>
    <property type="match status" value="1"/>
</dbReference>
<gene>
    <name evidence="1" type="ORF">SAMN02745912_03363</name>
</gene>
<dbReference type="Proteomes" id="UP000184465">
    <property type="component" value="Unassembled WGS sequence"/>
</dbReference>
<dbReference type="InterPro" id="IPR023198">
    <property type="entry name" value="PGP-like_dom2"/>
</dbReference>
<dbReference type="SFLD" id="SFLDS00003">
    <property type="entry name" value="Haloacid_Dehalogenase"/>
    <property type="match status" value="1"/>
</dbReference>
<name>A0A1M6SMW6_PARC5</name>
<dbReference type="SUPFAM" id="SSF56784">
    <property type="entry name" value="HAD-like"/>
    <property type="match status" value="1"/>
</dbReference>
<dbReference type="Gene3D" id="3.40.50.1000">
    <property type="entry name" value="HAD superfamily/HAD-like"/>
    <property type="match status" value="1"/>
</dbReference>
<dbReference type="GO" id="GO:0005829">
    <property type="term" value="C:cytosol"/>
    <property type="evidence" value="ECO:0007669"/>
    <property type="project" value="TreeGrafter"/>
</dbReference>
<dbReference type="OrthoDB" id="9807630at2"/>
<dbReference type="PANTHER" id="PTHR43434">
    <property type="entry name" value="PHOSPHOGLYCOLATE PHOSPHATASE"/>
    <property type="match status" value="1"/>
</dbReference>
<dbReference type="SFLD" id="SFLDG01129">
    <property type="entry name" value="C1.5:_HAD__Beta-PGM__Phosphata"/>
    <property type="match status" value="1"/>
</dbReference>
<reference evidence="1 2" key="1">
    <citation type="submission" date="2016-11" db="EMBL/GenBank/DDBJ databases">
        <authorList>
            <person name="Jaros S."/>
            <person name="Januszkiewicz K."/>
            <person name="Wedrychowicz H."/>
        </authorList>
    </citation>
    <scope>NUCLEOTIDE SEQUENCE [LARGE SCALE GENOMIC DNA]</scope>
    <source>
        <strain evidence="1 2">DSM 15212</strain>
    </source>
</reference>
<dbReference type="STRING" id="1121301.SAMN02745912_03363"/>
<dbReference type="NCBIfam" id="TIGR01549">
    <property type="entry name" value="HAD-SF-IA-v1"/>
    <property type="match status" value="1"/>
</dbReference>
<dbReference type="EMBL" id="FRAG01000065">
    <property type="protein sequence ID" value="SHK45990.1"/>
    <property type="molecule type" value="Genomic_DNA"/>
</dbReference>
<protein>
    <submittedName>
        <fullName evidence="1">Haloacid dehalogenase superfamily, subfamily IA, variant 1 with third motif having Dx(3-4)D or Dx(3-4)E</fullName>
    </submittedName>
</protein>
<dbReference type="InterPro" id="IPR006439">
    <property type="entry name" value="HAD-SF_hydro_IA"/>
</dbReference>
<dbReference type="GO" id="GO:0008967">
    <property type="term" value="F:phosphoglycolate phosphatase activity"/>
    <property type="evidence" value="ECO:0007669"/>
    <property type="project" value="TreeGrafter"/>
</dbReference>
<dbReference type="InterPro" id="IPR050155">
    <property type="entry name" value="HAD-like_hydrolase_sf"/>
</dbReference>
<dbReference type="AlphaFoldDB" id="A0A1M6SMW6"/>
<evidence type="ECO:0000313" key="2">
    <source>
        <dbReference type="Proteomes" id="UP000184465"/>
    </source>
</evidence>
<dbReference type="InterPro" id="IPR036412">
    <property type="entry name" value="HAD-like_sf"/>
</dbReference>
<keyword evidence="2" id="KW-1185">Reference proteome</keyword>
<dbReference type="InterPro" id="IPR041492">
    <property type="entry name" value="HAD_2"/>
</dbReference>
<dbReference type="Pfam" id="PF13419">
    <property type="entry name" value="HAD_2"/>
    <property type="match status" value="1"/>
</dbReference>
<dbReference type="PANTHER" id="PTHR43434:SF26">
    <property type="entry name" value="PYROPHOSPHATASE PPAX"/>
    <property type="match status" value="1"/>
</dbReference>
<dbReference type="InterPro" id="IPR023214">
    <property type="entry name" value="HAD_sf"/>
</dbReference>
<organism evidence="1 2">
    <name type="scientific">Paramaledivibacter caminithermalis (strain DSM 15212 / CIP 107654 / DViRD3)</name>
    <name type="common">Clostridium caminithermale</name>
    <dbReference type="NCBI Taxonomy" id="1121301"/>
    <lineage>
        <taxon>Bacteria</taxon>
        <taxon>Bacillati</taxon>
        <taxon>Bacillota</taxon>
        <taxon>Clostridia</taxon>
        <taxon>Peptostreptococcales</taxon>
        <taxon>Caminicellaceae</taxon>
        <taxon>Paramaledivibacter</taxon>
    </lineage>
</organism>
<proteinExistence type="predicted"/>